<evidence type="ECO:0000256" key="1">
    <source>
        <dbReference type="ARBA" id="ARBA00005059"/>
    </source>
</evidence>
<dbReference type="PROSITE" id="PS00747">
    <property type="entry name" value="GLUTR"/>
    <property type="match status" value="1"/>
</dbReference>
<dbReference type="InterPro" id="IPR018214">
    <property type="entry name" value="GluRdtase_CS"/>
</dbReference>
<proteinExistence type="inferred from homology"/>
<comment type="similarity">
    <text evidence="2">Belongs to the glutamyl-tRNA reductase family.</text>
</comment>
<dbReference type="GO" id="GO:0050661">
    <property type="term" value="F:NADP binding"/>
    <property type="evidence" value="ECO:0007669"/>
    <property type="project" value="InterPro"/>
</dbReference>
<name>A0A1W1CM79_9ZZZZ</name>
<dbReference type="FunFam" id="3.30.460.30:FF:000001">
    <property type="entry name" value="Glutamyl-tRNA reductase"/>
    <property type="match status" value="1"/>
</dbReference>
<reference evidence="11" key="1">
    <citation type="submission" date="2016-10" db="EMBL/GenBank/DDBJ databases">
        <authorList>
            <person name="de Groot N.N."/>
        </authorList>
    </citation>
    <scope>NUCLEOTIDE SEQUENCE</scope>
</reference>
<dbReference type="PANTHER" id="PTHR43013:SF1">
    <property type="entry name" value="GLUTAMYL-TRNA REDUCTASE"/>
    <property type="match status" value="1"/>
</dbReference>
<keyword evidence="6" id="KW-0627">Porphyrin biosynthesis</keyword>
<accession>A0A1W1CM79</accession>
<evidence type="ECO:0000259" key="9">
    <source>
        <dbReference type="Pfam" id="PF01488"/>
    </source>
</evidence>
<dbReference type="PANTHER" id="PTHR43013">
    <property type="entry name" value="GLUTAMYL-TRNA REDUCTASE"/>
    <property type="match status" value="1"/>
</dbReference>
<keyword evidence="4" id="KW-0521">NADP</keyword>
<evidence type="ECO:0000259" key="10">
    <source>
        <dbReference type="Pfam" id="PF05201"/>
    </source>
</evidence>
<dbReference type="EC" id="1.2.1.70" evidence="3"/>
<dbReference type="InterPro" id="IPR036453">
    <property type="entry name" value="GluRdtase_dimer_dom_sf"/>
</dbReference>
<dbReference type="InterPro" id="IPR036291">
    <property type="entry name" value="NAD(P)-bd_dom_sf"/>
</dbReference>
<protein>
    <recommendedName>
        <fullName evidence="3">glutamyl-tRNA reductase</fullName>
        <ecNumber evidence="3">1.2.1.70</ecNumber>
    </recommendedName>
</protein>
<dbReference type="InterPro" id="IPR015896">
    <property type="entry name" value="4pyrrol_synth_GluRdtase_dimer"/>
</dbReference>
<dbReference type="InterPro" id="IPR015895">
    <property type="entry name" value="4pyrrol_synth_GluRdtase_N"/>
</dbReference>
<dbReference type="InterPro" id="IPR036343">
    <property type="entry name" value="GluRdtase_N_sf"/>
</dbReference>
<evidence type="ECO:0000256" key="2">
    <source>
        <dbReference type="ARBA" id="ARBA00005916"/>
    </source>
</evidence>
<dbReference type="Pfam" id="PF01488">
    <property type="entry name" value="Shikimate_DH"/>
    <property type="match status" value="1"/>
</dbReference>
<dbReference type="Pfam" id="PF00745">
    <property type="entry name" value="GlutR_dimer"/>
    <property type="match status" value="1"/>
</dbReference>
<dbReference type="Pfam" id="PF05201">
    <property type="entry name" value="GlutR_N"/>
    <property type="match status" value="1"/>
</dbReference>
<feature type="domain" description="Quinate/shikimate 5-dehydrogenase/glutamyl-tRNA reductase" evidence="9">
    <location>
        <begin position="174"/>
        <end position="298"/>
    </location>
</feature>
<dbReference type="UniPathway" id="UPA00251">
    <property type="reaction ID" value="UER00316"/>
</dbReference>
<dbReference type="SUPFAM" id="SSF69075">
    <property type="entry name" value="Glutamyl tRNA-reductase dimerization domain"/>
    <property type="match status" value="1"/>
</dbReference>
<dbReference type="NCBIfam" id="TIGR01035">
    <property type="entry name" value="hemA"/>
    <property type="match status" value="1"/>
</dbReference>
<dbReference type="EMBL" id="FPHK01000103">
    <property type="protein sequence ID" value="SFV66874.1"/>
    <property type="molecule type" value="Genomic_DNA"/>
</dbReference>
<organism evidence="11">
    <name type="scientific">hydrothermal vent metagenome</name>
    <dbReference type="NCBI Taxonomy" id="652676"/>
    <lineage>
        <taxon>unclassified sequences</taxon>
        <taxon>metagenomes</taxon>
        <taxon>ecological metagenomes</taxon>
    </lineage>
</organism>
<gene>
    <name evidence="11" type="ORF">MNB_SM-6-427</name>
</gene>
<evidence type="ECO:0000256" key="3">
    <source>
        <dbReference type="ARBA" id="ARBA00012970"/>
    </source>
</evidence>
<evidence type="ECO:0000313" key="11">
    <source>
        <dbReference type="EMBL" id="SFV66874.1"/>
    </source>
</evidence>
<dbReference type="CDD" id="cd05213">
    <property type="entry name" value="NAD_bind_Glutamyl_tRNA_reduct"/>
    <property type="match status" value="1"/>
</dbReference>
<dbReference type="InterPro" id="IPR006151">
    <property type="entry name" value="Shikm_DH/Glu-tRNA_Rdtase"/>
</dbReference>
<feature type="domain" description="Tetrapyrrole biosynthesis glutamyl-tRNA reductase dimerisation" evidence="8">
    <location>
        <begin position="312"/>
        <end position="409"/>
    </location>
</feature>
<comment type="catalytic activity">
    <reaction evidence="7">
        <text>(S)-4-amino-5-oxopentanoate + tRNA(Glu) + NADP(+) = L-glutamyl-tRNA(Glu) + NADPH + H(+)</text>
        <dbReference type="Rhea" id="RHEA:12344"/>
        <dbReference type="Rhea" id="RHEA-COMP:9663"/>
        <dbReference type="Rhea" id="RHEA-COMP:9680"/>
        <dbReference type="ChEBI" id="CHEBI:15378"/>
        <dbReference type="ChEBI" id="CHEBI:57501"/>
        <dbReference type="ChEBI" id="CHEBI:57783"/>
        <dbReference type="ChEBI" id="CHEBI:58349"/>
        <dbReference type="ChEBI" id="CHEBI:78442"/>
        <dbReference type="ChEBI" id="CHEBI:78520"/>
        <dbReference type="EC" id="1.2.1.70"/>
    </reaction>
</comment>
<dbReference type="PIRSF" id="PIRSF000445">
    <property type="entry name" value="4pyrrol_synth_GluRdtase"/>
    <property type="match status" value="1"/>
</dbReference>
<dbReference type="AlphaFoldDB" id="A0A1W1CM79"/>
<feature type="domain" description="Glutamyl-tRNA reductase N-terminal" evidence="10">
    <location>
        <begin position="6"/>
        <end position="156"/>
    </location>
</feature>
<dbReference type="Gene3D" id="3.40.50.720">
    <property type="entry name" value="NAD(P)-binding Rossmann-like Domain"/>
    <property type="match status" value="1"/>
</dbReference>
<dbReference type="HAMAP" id="MF_00087">
    <property type="entry name" value="Glu_tRNA_reductase"/>
    <property type="match status" value="1"/>
</dbReference>
<evidence type="ECO:0000256" key="7">
    <source>
        <dbReference type="ARBA" id="ARBA00047464"/>
    </source>
</evidence>
<dbReference type="SUPFAM" id="SSF69742">
    <property type="entry name" value="Glutamyl tRNA-reductase catalytic, N-terminal domain"/>
    <property type="match status" value="1"/>
</dbReference>
<comment type="pathway">
    <text evidence="1">Porphyrin-containing compound metabolism; protoporphyrin-IX biosynthesis; 5-aminolevulinate from L-glutamyl-tRNA(Glu): step 1/2.</text>
</comment>
<dbReference type="Gene3D" id="3.30.460.30">
    <property type="entry name" value="Glutamyl-tRNA reductase, N-terminal domain"/>
    <property type="match status" value="1"/>
</dbReference>
<sequence length="426" mass="48086">MHYLTVSLSHKNSDLETREKFTYTDDEKEGCLKRLVQSPSISEAMLLATCNRMEIYVCCSDIEDATNHIMTLLTFKGGMSAEYLKETAEIVDDSSAIHHLFAVASSIDSMVVGETQIAGQLKDAFRFAHERGFAAKKLSRALSHAFKCAAKVRNHTDISSKPVSVASVAIGQIKEKVDDLQSKKALVIGVGEMSEICAKHLVSDGVDTYITNRTKQKAQTLAQECNAKVYEFGDLHKAVNEFDIIFTATSATYPIITNDLVEAVDFKRFWFDLAIPRDIELTQRDDVFLFVVDDIQDIVNANKADREQYVRQAHGIVGRSVVEFFEWLDALNVEPIIKEIYKKADAAVQTETKRAIKKGFIPKEYEAQAQKMAQQAMKRFLHDMTKKMREASHEAKSDTVTGAMQYILNDEHDNIPDQYKHHLKKD</sequence>
<dbReference type="GO" id="GO:0019353">
    <property type="term" value="P:protoporphyrinogen IX biosynthetic process from glutamate"/>
    <property type="evidence" value="ECO:0007669"/>
    <property type="project" value="TreeGrafter"/>
</dbReference>
<keyword evidence="5 11" id="KW-0560">Oxidoreductase</keyword>
<dbReference type="GO" id="GO:0008883">
    <property type="term" value="F:glutamyl-tRNA reductase activity"/>
    <property type="evidence" value="ECO:0007669"/>
    <property type="project" value="UniProtKB-EC"/>
</dbReference>
<evidence type="ECO:0000256" key="5">
    <source>
        <dbReference type="ARBA" id="ARBA00023002"/>
    </source>
</evidence>
<dbReference type="InterPro" id="IPR000343">
    <property type="entry name" value="4pyrrol_synth_GluRdtase"/>
</dbReference>
<evidence type="ECO:0000256" key="6">
    <source>
        <dbReference type="ARBA" id="ARBA00023244"/>
    </source>
</evidence>
<dbReference type="SUPFAM" id="SSF51735">
    <property type="entry name" value="NAD(P)-binding Rossmann-fold domains"/>
    <property type="match status" value="1"/>
</dbReference>
<evidence type="ECO:0000259" key="8">
    <source>
        <dbReference type="Pfam" id="PF00745"/>
    </source>
</evidence>
<evidence type="ECO:0000256" key="4">
    <source>
        <dbReference type="ARBA" id="ARBA00022857"/>
    </source>
</evidence>